<evidence type="ECO:0000256" key="1">
    <source>
        <dbReference type="ARBA" id="ARBA00001974"/>
    </source>
</evidence>
<keyword evidence="8" id="KW-0560">Oxidoreductase</keyword>
<evidence type="ECO:0000256" key="5">
    <source>
        <dbReference type="ARBA" id="ARBA00022630"/>
    </source>
</evidence>
<dbReference type="Gene3D" id="3.50.50.60">
    <property type="entry name" value="FAD/NAD(P)-binding domain"/>
    <property type="match status" value="1"/>
</dbReference>
<dbReference type="InterPro" id="IPR025700">
    <property type="entry name" value="Lys/Orn_oxygenase"/>
</dbReference>
<accession>A0A177AMG8</accession>
<dbReference type="Pfam" id="PF13434">
    <property type="entry name" value="Lys_Orn_oxgnase"/>
    <property type="match status" value="1"/>
</dbReference>
<comment type="catalytic activity">
    <reaction evidence="10">
        <text>L-ornithine + NADH + O2 = N(5)-hydroxy-L-ornithine + NAD(+) + H2O</text>
        <dbReference type="Rhea" id="RHEA:41512"/>
        <dbReference type="ChEBI" id="CHEBI:15377"/>
        <dbReference type="ChEBI" id="CHEBI:15379"/>
        <dbReference type="ChEBI" id="CHEBI:46911"/>
        <dbReference type="ChEBI" id="CHEBI:57540"/>
        <dbReference type="ChEBI" id="CHEBI:57945"/>
        <dbReference type="ChEBI" id="CHEBI:78275"/>
        <dbReference type="EC" id="1.14.13.196"/>
    </reaction>
</comment>
<comment type="similarity">
    <text evidence="3">Belongs to the lysine N(6)-hydroxylase/L-ornithine N(5)-oxygenase family.</text>
</comment>
<dbReference type="SUPFAM" id="SSF51905">
    <property type="entry name" value="FAD/NAD(P)-binding domain"/>
    <property type="match status" value="1"/>
</dbReference>
<dbReference type="Proteomes" id="UP000077154">
    <property type="component" value="Unassembled WGS sequence"/>
</dbReference>
<dbReference type="eggNOG" id="ENOG502QPIW">
    <property type="taxonomic scope" value="Eukaryota"/>
</dbReference>
<dbReference type="InterPro" id="IPR036188">
    <property type="entry name" value="FAD/NAD-bd_sf"/>
</dbReference>
<dbReference type="VEuPathDB" id="FungiDB:GMDG_07011"/>
<protein>
    <recommendedName>
        <fullName evidence="4">L-ornithine N(5)-monooxygenase [NAD(P)H]</fullName>
        <ecNumber evidence="4">1.14.13.196</ecNumber>
    </recommendedName>
</protein>
<dbReference type="AlphaFoldDB" id="A0A177AMG8"/>
<dbReference type="EMBL" id="KV441386">
    <property type="protein sequence ID" value="OAF63010.1"/>
    <property type="molecule type" value="Genomic_DNA"/>
</dbReference>
<reference evidence="11" key="1">
    <citation type="submission" date="2016-03" db="EMBL/GenBank/DDBJ databases">
        <title>Updated assembly of Pseudogymnoascus destructans, the fungus causing white-nose syndrome of bats.</title>
        <authorList>
            <person name="Palmer J.M."/>
            <person name="Drees K.P."/>
            <person name="Foster J.T."/>
            <person name="Lindner D.L."/>
        </authorList>
    </citation>
    <scope>NUCLEOTIDE SEQUENCE [LARGE SCALE GENOMIC DNA]</scope>
    <source>
        <strain evidence="11">20631-21</strain>
    </source>
</reference>
<name>A0A177AMG8_9PEZI</name>
<gene>
    <name evidence="11" type="ORF">VC83_00168</name>
</gene>
<comment type="pathway">
    <text evidence="2">Siderophore biosynthesis.</text>
</comment>
<proteinExistence type="inferred from homology"/>
<evidence type="ECO:0000256" key="7">
    <source>
        <dbReference type="ARBA" id="ARBA00022857"/>
    </source>
</evidence>
<evidence type="ECO:0000256" key="3">
    <source>
        <dbReference type="ARBA" id="ARBA00007588"/>
    </source>
</evidence>
<evidence type="ECO:0000256" key="10">
    <source>
        <dbReference type="ARBA" id="ARBA00049248"/>
    </source>
</evidence>
<keyword evidence="7" id="KW-0521">NADP</keyword>
<comment type="cofactor">
    <cofactor evidence="1">
        <name>FAD</name>
        <dbReference type="ChEBI" id="CHEBI:57692"/>
    </cofactor>
</comment>
<dbReference type="GO" id="GO:0016491">
    <property type="term" value="F:oxidoreductase activity"/>
    <property type="evidence" value="ECO:0007669"/>
    <property type="project" value="UniProtKB-KW"/>
</dbReference>
<evidence type="ECO:0000256" key="2">
    <source>
        <dbReference type="ARBA" id="ARBA00004924"/>
    </source>
</evidence>
<evidence type="ECO:0000256" key="6">
    <source>
        <dbReference type="ARBA" id="ARBA00022827"/>
    </source>
</evidence>
<evidence type="ECO:0000256" key="9">
    <source>
        <dbReference type="ARBA" id="ARBA00047598"/>
    </source>
</evidence>
<dbReference type="EC" id="1.14.13.196" evidence="4"/>
<organism evidence="11">
    <name type="scientific">Pseudogymnoascus destructans</name>
    <dbReference type="NCBI Taxonomy" id="655981"/>
    <lineage>
        <taxon>Eukaryota</taxon>
        <taxon>Fungi</taxon>
        <taxon>Dikarya</taxon>
        <taxon>Ascomycota</taxon>
        <taxon>Pezizomycotina</taxon>
        <taxon>Leotiomycetes</taxon>
        <taxon>Thelebolales</taxon>
        <taxon>Thelebolaceae</taxon>
        <taxon>Pseudogymnoascus</taxon>
    </lineage>
</organism>
<evidence type="ECO:0000256" key="8">
    <source>
        <dbReference type="ARBA" id="ARBA00023002"/>
    </source>
</evidence>
<dbReference type="PANTHER" id="PTHR38663:SF1">
    <property type="entry name" value="L-ORNITHINE N(5)-MONOOXYGENASE"/>
    <property type="match status" value="1"/>
</dbReference>
<dbReference type="PANTHER" id="PTHR38663">
    <property type="match status" value="1"/>
</dbReference>
<dbReference type="OrthoDB" id="76038at2759"/>
<dbReference type="GeneID" id="36283267"/>
<comment type="catalytic activity">
    <reaction evidence="9">
        <text>L-ornithine + NADPH + O2 = N(5)-hydroxy-L-ornithine + NADP(+) + H2O</text>
        <dbReference type="Rhea" id="RHEA:41508"/>
        <dbReference type="ChEBI" id="CHEBI:15377"/>
        <dbReference type="ChEBI" id="CHEBI:15379"/>
        <dbReference type="ChEBI" id="CHEBI:46911"/>
        <dbReference type="ChEBI" id="CHEBI:57783"/>
        <dbReference type="ChEBI" id="CHEBI:58349"/>
        <dbReference type="ChEBI" id="CHEBI:78275"/>
        <dbReference type="EC" id="1.14.13.196"/>
    </reaction>
</comment>
<dbReference type="RefSeq" id="XP_024328280.1">
    <property type="nucleotide sequence ID" value="XM_024463864.1"/>
</dbReference>
<evidence type="ECO:0000313" key="11">
    <source>
        <dbReference type="EMBL" id="OAF63010.1"/>
    </source>
</evidence>
<keyword evidence="6" id="KW-0274">FAD</keyword>
<evidence type="ECO:0000256" key="4">
    <source>
        <dbReference type="ARBA" id="ARBA00012881"/>
    </source>
</evidence>
<sequence>MNTTLETPEVLDIAIIGAGPCALAVAARMRETTPSALFTDAEHQRYHWIKRHKHRVKIVPTKGRATNKILIEDKLKKPCGPICKQPNYLMAVYDSSGSDWMAKWTCLFRAYNIKTLRSPLFFHVDPRDRDGLKAYAYAKGREKEMVELKGVVGKEISKHLMKKKLKRGPSVNAHTGKSIDERDMQDYYTPSTSLFNDYCQDCIDRYSLNNLVTQTDVHSIEYDEHGTDECPDNCFTIKTSTGTQLARTVVLAIGPGMPAPVPFTSNEAEGACHTSQLLKQECLAPHVKRKVDSKRTTNVIVIGGGLTSAQIVDLCIKKGVSKVWHIMRDNFKIKHFDLSLDWVAKYKNINQAAFWSADTDEERFEMILSARNGGSITPAYKAILESHQTKGRVLRYTKTQIVGKSWDSISKLWTIKTEPPIPDLPPIDYIYYATGAKADIKAMPLLQPLLQSHPIETVGGLPCLTYDMQWSKDVPLFVTGRLAGLQLGPGAANLEGARAGAERIAWRLQEILGEIDGDGDCNEDVDEMEELRERAERSWTHLNMFDTLSVRGDD</sequence>
<keyword evidence="5" id="KW-0285">Flavoprotein</keyword>